<keyword evidence="1" id="KW-0732">Signal</keyword>
<sequence>MQLPFPLSLLLLALISFTNVLSIVDRQNSPNNSNFNTSPLTCYNYSMRGTPKSYTQKEDACPAHIRYCFSVVHKFRNRAGNDENFIQSSVSGCANDETSKLCDEMRNEGKECILGEEAHRRFWNASVENPKIEVKIRSICCLTEDRGNDQAKVFAAVGRHAQSSCYTYVLDPSSTTVDNYKKKYDYCFTNYCKSVIHTVMKNGEMRHYLIGGCADEYEDVVCSKMGTDGCLYGEEAFASFAKTLENITIEVHAFCCCVGHKCNSWQKLMDNARLSVCYKYKNVYIGEHDSDTRMKSYTCPSKTCSSMLIHRTDDISTKQMVTGDCAMNKICEDIGTDVCMYDGDAAQAALSRKYFKSLEKEGYGAKFKIKAICCCSHDRCNTVDALFGTSANLPRLTTNQCYEYRNTDFKIGAQMALKITKRFGKYCLSRYGSLVDGATTKIWLDANSTEEGVCKEIIGNGISVVDGCLFGEAASKSAHGGAFLARENKNSANKITLSMVCCCKTDKCNSATALLEKYRQGMVTHEPPTTTTSFGMETTNSVVVLCAALLVGGILKFGREM</sequence>
<evidence type="ECO:0000256" key="1">
    <source>
        <dbReference type="SAM" id="SignalP"/>
    </source>
</evidence>
<evidence type="ECO:0000313" key="3">
    <source>
        <dbReference type="WBParaSite" id="PSAMB.scaffold762size41769.g8474.t1"/>
    </source>
</evidence>
<feature type="chain" id="PRO_5036811770" evidence="1">
    <location>
        <begin position="23"/>
        <end position="561"/>
    </location>
</feature>
<name>A0A914XDZ8_9BILA</name>
<proteinExistence type="predicted"/>
<keyword evidence="2" id="KW-1185">Reference proteome</keyword>
<dbReference type="AlphaFoldDB" id="A0A914XDZ8"/>
<dbReference type="Proteomes" id="UP000887566">
    <property type="component" value="Unplaced"/>
</dbReference>
<evidence type="ECO:0000313" key="2">
    <source>
        <dbReference type="Proteomes" id="UP000887566"/>
    </source>
</evidence>
<accession>A0A914XDZ8</accession>
<reference evidence="3" key="1">
    <citation type="submission" date="2022-11" db="UniProtKB">
        <authorList>
            <consortium name="WormBaseParasite"/>
        </authorList>
    </citation>
    <scope>IDENTIFICATION</scope>
</reference>
<feature type="signal peptide" evidence="1">
    <location>
        <begin position="1"/>
        <end position="22"/>
    </location>
</feature>
<dbReference type="WBParaSite" id="PSAMB.scaffold762size41769.g8474.t1">
    <property type="protein sequence ID" value="PSAMB.scaffold762size41769.g8474.t1"/>
    <property type="gene ID" value="PSAMB.scaffold762size41769.g8474"/>
</dbReference>
<protein>
    <submittedName>
        <fullName evidence="3">Uncharacterized protein</fullName>
    </submittedName>
</protein>
<organism evidence="2 3">
    <name type="scientific">Plectus sambesii</name>
    <dbReference type="NCBI Taxonomy" id="2011161"/>
    <lineage>
        <taxon>Eukaryota</taxon>
        <taxon>Metazoa</taxon>
        <taxon>Ecdysozoa</taxon>
        <taxon>Nematoda</taxon>
        <taxon>Chromadorea</taxon>
        <taxon>Plectida</taxon>
        <taxon>Plectina</taxon>
        <taxon>Plectoidea</taxon>
        <taxon>Plectidae</taxon>
        <taxon>Plectus</taxon>
    </lineage>
</organism>